<dbReference type="AlphaFoldDB" id="A0A1M4WSU3"/>
<reference evidence="3" key="1">
    <citation type="submission" date="2016-11" db="EMBL/GenBank/DDBJ databases">
        <authorList>
            <person name="Varghese N."/>
            <person name="Submissions S."/>
        </authorList>
    </citation>
    <scope>NUCLEOTIDE SEQUENCE [LARGE SCALE GENOMIC DNA]</scope>
    <source>
        <strain evidence="3">DSM 14834</strain>
    </source>
</reference>
<sequence>MLAASPVLAGARVVRPTPIASRIGRILAVPFGLYFAALGTVALLSVLGVLPSKVPPTTAYRVFGLCASTVFIAAGLGIVLFGLGFQSVAAKAGGVALLAFLLAFNWIAFGPGQRTFTRKLSSSFTAPSVSQVPEWEGRAVFGIVALLMNALLVYGVVKGRRSSSSGRS</sequence>
<feature type="transmembrane region" description="Helical" evidence="1">
    <location>
        <begin position="92"/>
        <end position="109"/>
    </location>
</feature>
<feature type="transmembrane region" description="Helical" evidence="1">
    <location>
        <begin position="62"/>
        <end position="85"/>
    </location>
</feature>
<dbReference type="RefSeq" id="WP_072755749.1">
    <property type="nucleotide sequence ID" value="NZ_FQUK01000017.1"/>
</dbReference>
<evidence type="ECO:0000313" key="3">
    <source>
        <dbReference type="Proteomes" id="UP000242857"/>
    </source>
</evidence>
<protein>
    <submittedName>
        <fullName evidence="2">Uncharacterized protein</fullName>
    </submittedName>
</protein>
<name>A0A1M4WSU3_9GAMM</name>
<keyword evidence="1" id="KW-0812">Transmembrane</keyword>
<keyword evidence="1" id="KW-0472">Membrane</keyword>
<feature type="transmembrane region" description="Helical" evidence="1">
    <location>
        <begin position="31"/>
        <end position="50"/>
    </location>
</feature>
<evidence type="ECO:0000256" key="1">
    <source>
        <dbReference type="SAM" id="Phobius"/>
    </source>
</evidence>
<feature type="transmembrane region" description="Helical" evidence="1">
    <location>
        <begin position="139"/>
        <end position="157"/>
    </location>
</feature>
<keyword evidence="3" id="KW-1185">Reference proteome</keyword>
<dbReference type="EMBL" id="FQUK01000017">
    <property type="protein sequence ID" value="SHE84278.1"/>
    <property type="molecule type" value="Genomic_DNA"/>
</dbReference>
<organism evidence="2 3">
    <name type="scientific">Thermomonas hydrothermalis</name>
    <dbReference type="NCBI Taxonomy" id="213588"/>
    <lineage>
        <taxon>Bacteria</taxon>
        <taxon>Pseudomonadati</taxon>
        <taxon>Pseudomonadota</taxon>
        <taxon>Gammaproteobacteria</taxon>
        <taxon>Lysobacterales</taxon>
        <taxon>Lysobacteraceae</taxon>
        <taxon>Thermomonas</taxon>
    </lineage>
</organism>
<gene>
    <name evidence="2" type="ORF">SAMN02745204_01245</name>
</gene>
<dbReference type="OrthoDB" id="9874771at2"/>
<evidence type="ECO:0000313" key="2">
    <source>
        <dbReference type="EMBL" id="SHE84278.1"/>
    </source>
</evidence>
<accession>A0A1M4WSU3</accession>
<proteinExistence type="predicted"/>
<dbReference type="Proteomes" id="UP000242857">
    <property type="component" value="Unassembled WGS sequence"/>
</dbReference>
<keyword evidence="1" id="KW-1133">Transmembrane helix</keyword>